<evidence type="ECO:0000259" key="14">
    <source>
        <dbReference type="PROSITE" id="PS51103"/>
    </source>
</evidence>
<dbReference type="Proteomes" id="UP001501600">
    <property type="component" value="Unassembled WGS sequence"/>
</dbReference>
<dbReference type="InterPro" id="IPR018113">
    <property type="entry name" value="PTrfase_EIIB_Cys"/>
</dbReference>
<dbReference type="InterPro" id="IPR050429">
    <property type="entry name" value="PTS_Glucose_EIICBA"/>
</dbReference>
<dbReference type="PROSITE" id="PS51098">
    <property type="entry name" value="PTS_EIIB_TYPE_1"/>
    <property type="match status" value="1"/>
</dbReference>
<feature type="domain" description="PTS EIIB type-1" evidence="13">
    <location>
        <begin position="395"/>
        <end position="475"/>
    </location>
</feature>
<evidence type="ECO:0000313" key="15">
    <source>
        <dbReference type="EMBL" id="GAA5190527.1"/>
    </source>
</evidence>
<dbReference type="PROSITE" id="PS51103">
    <property type="entry name" value="PTS_EIIC_TYPE_1"/>
    <property type="match status" value="1"/>
</dbReference>
<organism evidence="15 16">
    <name type="scientific">Ferrimonas gelatinilytica</name>
    <dbReference type="NCBI Taxonomy" id="1255257"/>
    <lineage>
        <taxon>Bacteria</taxon>
        <taxon>Pseudomonadati</taxon>
        <taxon>Pseudomonadota</taxon>
        <taxon>Gammaproteobacteria</taxon>
        <taxon>Alteromonadales</taxon>
        <taxon>Ferrimonadaceae</taxon>
        <taxon>Ferrimonas</taxon>
    </lineage>
</organism>
<feature type="transmembrane region" description="Helical" evidence="12">
    <location>
        <begin position="12"/>
        <end position="35"/>
    </location>
</feature>
<dbReference type="PANTHER" id="PTHR30009">
    <property type="entry name" value="CYTOCHROME C-TYPE SYNTHESIS PROTEIN AND PTS TRANSMEMBRANE COMPONENT"/>
    <property type="match status" value="1"/>
</dbReference>
<name>A0ABP9S2F7_9GAMM</name>
<evidence type="ECO:0000256" key="3">
    <source>
        <dbReference type="ARBA" id="ARBA00022475"/>
    </source>
</evidence>
<keyword evidence="4" id="KW-0762">Sugar transport</keyword>
<proteinExistence type="predicted"/>
<evidence type="ECO:0000256" key="6">
    <source>
        <dbReference type="ARBA" id="ARBA00022683"/>
    </source>
</evidence>
<evidence type="ECO:0000256" key="7">
    <source>
        <dbReference type="ARBA" id="ARBA00022692"/>
    </source>
</evidence>
<feature type="transmembrane region" description="Helical" evidence="12">
    <location>
        <begin position="250"/>
        <end position="268"/>
    </location>
</feature>
<dbReference type="InterPro" id="IPR003352">
    <property type="entry name" value="PTS_EIIC"/>
</dbReference>
<dbReference type="Gene3D" id="3.30.1360.60">
    <property type="entry name" value="Glucose permease domain IIB"/>
    <property type="match status" value="1"/>
</dbReference>
<dbReference type="SUPFAM" id="SSF55604">
    <property type="entry name" value="Glucose permease domain IIB"/>
    <property type="match status" value="1"/>
</dbReference>
<dbReference type="RefSeq" id="WP_345316470.1">
    <property type="nucleotide sequence ID" value="NZ_BAABLF010000008.1"/>
</dbReference>
<reference evidence="16" key="1">
    <citation type="journal article" date="2019" name="Int. J. Syst. Evol. Microbiol.">
        <title>The Global Catalogue of Microorganisms (GCM) 10K type strain sequencing project: providing services to taxonomists for standard genome sequencing and annotation.</title>
        <authorList>
            <consortium name="The Broad Institute Genomics Platform"/>
            <consortium name="The Broad Institute Genome Sequencing Center for Infectious Disease"/>
            <person name="Wu L."/>
            <person name="Ma J."/>
        </authorList>
    </citation>
    <scope>NUCLEOTIDE SEQUENCE [LARGE SCALE GENOMIC DNA]</scope>
    <source>
        <strain evidence="16">JCM 18720</strain>
    </source>
</reference>
<evidence type="ECO:0000256" key="5">
    <source>
        <dbReference type="ARBA" id="ARBA00022679"/>
    </source>
</evidence>
<evidence type="ECO:0000256" key="10">
    <source>
        <dbReference type="ARBA" id="ARBA00023136"/>
    </source>
</evidence>
<protein>
    <submittedName>
        <fullName evidence="15">PTS transporter subunit EIIC</fullName>
    </submittedName>
</protein>
<sequence length="475" mass="51830">MFKNWFHRLQRVGKALMVPVAVLPIAGLLVGIGTSPIPFIPPLLAEFALHCGAAVFEFLPLLFAIAVALTFCHQDGVGALAAVTGYAAMLAALEVLAQHYGWKTVPIMGFEAVNTGVLGGVIVGLMTSAVYRRFHDVQLPEALAFFSGRRLVALLTVPGGMLLAGLFALFWPRLQGGLDLFSQWVLYQQPVLAWGLYGTVERLLIPLGLHHIWNLPFFYEVGQYAVYPDYSVNGEITRFLAGDPNAGHLAGGYLIKMWGLPAAALAIWRSAEPRQRRQTAGIMLSAAFTCWLTGVTEPVEFAFLFAAPGLFVLHALLTGLAYMVTTAVGIHHGMVFSQGLLDFLLYLHLSRNVVDLVWLGPLFAVVYYTLFRIVIVRFKLLTPGRTPRSGRNLATAPVAALLKALGGGKNLKSVDACLTRLRLSLYQPERLDAERLKRLGAKAVIQHGEGVQVVVGTQAEELRKALQNALNGRRK</sequence>
<evidence type="ECO:0000256" key="9">
    <source>
        <dbReference type="ARBA" id="ARBA00022989"/>
    </source>
</evidence>
<dbReference type="InterPro" id="IPR013013">
    <property type="entry name" value="PTS_EIIC_1"/>
</dbReference>
<evidence type="ECO:0000313" key="16">
    <source>
        <dbReference type="Proteomes" id="UP001501600"/>
    </source>
</evidence>
<keyword evidence="2" id="KW-0813">Transport</keyword>
<keyword evidence="7 12" id="KW-0812">Transmembrane</keyword>
<feature type="transmembrane region" description="Helical" evidence="12">
    <location>
        <begin position="356"/>
        <end position="375"/>
    </location>
</feature>
<dbReference type="Pfam" id="PF00367">
    <property type="entry name" value="PTS_EIIB"/>
    <property type="match status" value="1"/>
</dbReference>
<evidence type="ECO:0000256" key="12">
    <source>
        <dbReference type="SAM" id="Phobius"/>
    </source>
</evidence>
<dbReference type="InterPro" id="IPR001996">
    <property type="entry name" value="PTS_IIB_1"/>
</dbReference>
<dbReference type="EMBL" id="BAABLF010000008">
    <property type="protein sequence ID" value="GAA5190527.1"/>
    <property type="molecule type" value="Genomic_DNA"/>
</dbReference>
<dbReference type="PROSITE" id="PS01035">
    <property type="entry name" value="PTS_EIIB_TYPE_1_CYS"/>
    <property type="match status" value="1"/>
</dbReference>
<keyword evidence="5" id="KW-0808">Transferase</keyword>
<dbReference type="CDD" id="cd00212">
    <property type="entry name" value="PTS_IIB_glc"/>
    <property type="match status" value="1"/>
</dbReference>
<comment type="caution">
    <text evidence="15">The sequence shown here is derived from an EMBL/GenBank/DDBJ whole genome shotgun (WGS) entry which is preliminary data.</text>
</comment>
<comment type="subcellular location">
    <subcellularLocation>
        <location evidence="1">Cell membrane</location>
        <topology evidence="1">Multi-pass membrane protein</topology>
    </subcellularLocation>
</comment>
<evidence type="ECO:0000256" key="4">
    <source>
        <dbReference type="ARBA" id="ARBA00022597"/>
    </source>
</evidence>
<gene>
    <name evidence="15" type="ORF">GCM10025772_15390</name>
</gene>
<keyword evidence="9 12" id="KW-1133">Transmembrane helix</keyword>
<feature type="transmembrane region" description="Helical" evidence="12">
    <location>
        <begin position="112"/>
        <end position="131"/>
    </location>
</feature>
<accession>A0ABP9S2F7</accession>
<evidence type="ECO:0000256" key="2">
    <source>
        <dbReference type="ARBA" id="ARBA00022448"/>
    </source>
</evidence>
<keyword evidence="6" id="KW-0598">Phosphotransferase system</keyword>
<dbReference type="PANTHER" id="PTHR30009:SF20">
    <property type="entry name" value="PTS SYSTEM GLUCOSE-SPECIFIC EIICB COMPONENT-RELATED"/>
    <property type="match status" value="1"/>
</dbReference>
<feature type="transmembrane region" description="Helical" evidence="12">
    <location>
        <begin position="302"/>
        <end position="323"/>
    </location>
</feature>
<dbReference type="InterPro" id="IPR036878">
    <property type="entry name" value="Glu_permease_IIB"/>
</dbReference>
<keyword evidence="3" id="KW-1003">Cell membrane</keyword>
<keyword evidence="10 12" id="KW-0472">Membrane</keyword>
<feature type="transmembrane region" description="Helical" evidence="12">
    <location>
        <begin position="47"/>
        <end position="72"/>
    </location>
</feature>
<feature type="transmembrane region" description="Helical" evidence="12">
    <location>
        <begin position="151"/>
        <end position="171"/>
    </location>
</feature>
<evidence type="ECO:0000259" key="13">
    <source>
        <dbReference type="PROSITE" id="PS51098"/>
    </source>
</evidence>
<evidence type="ECO:0000256" key="11">
    <source>
        <dbReference type="PROSITE-ProRule" id="PRU00421"/>
    </source>
</evidence>
<feature type="transmembrane region" description="Helical" evidence="12">
    <location>
        <begin position="79"/>
        <end position="100"/>
    </location>
</feature>
<feature type="active site" description="Phosphocysteine intermediate; for EIIB activity" evidence="11">
    <location>
        <position position="417"/>
    </location>
</feature>
<evidence type="ECO:0000256" key="1">
    <source>
        <dbReference type="ARBA" id="ARBA00004651"/>
    </source>
</evidence>
<dbReference type="Pfam" id="PF02378">
    <property type="entry name" value="PTS_EIIC"/>
    <property type="match status" value="1"/>
</dbReference>
<feature type="domain" description="PTS EIIC type-1" evidence="14">
    <location>
        <begin position="3"/>
        <end position="387"/>
    </location>
</feature>
<keyword evidence="8" id="KW-0418">Kinase</keyword>
<keyword evidence="16" id="KW-1185">Reference proteome</keyword>
<evidence type="ECO:0000256" key="8">
    <source>
        <dbReference type="ARBA" id="ARBA00022777"/>
    </source>
</evidence>